<dbReference type="CDD" id="cd02603">
    <property type="entry name" value="HAD_sEH-N_like"/>
    <property type="match status" value="1"/>
</dbReference>
<organism evidence="1 2">
    <name type="scientific">Linnemannia exigua</name>
    <dbReference type="NCBI Taxonomy" id="604196"/>
    <lineage>
        <taxon>Eukaryota</taxon>
        <taxon>Fungi</taxon>
        <taxon>Fungi incertae sedis</taxon>
        <taxon>Mucoromycota</taxon>
        <taxon>Mortierellomycotina</taxon>
        <taxon>Mortierellomycetes</taxon>
        <taxon>Mortierellales</taxon>
        <taxon>Mortierellaceae</taxon>
        <taxon>Linnemannia</taxon>
    </lineage>
</organism>
<protein>
    <recommendedName>
        <fullName evidence="3">HAD family phosphatase</fullName>
    </recommendedName>
</protein>
<name>A0AAD4H4Z0_9FUNG</name>
<dbReference type="PANTHER" id="PTHR43611">
    <property type="entry name" value="ALPHA-D-GLUCOSE 1-PHOSPHATE PHOSPHATASE"/>
    <property type="match status" value="1"/>
</dbReference>
<reference evidence="1" key="1">
    <citation type="journal article" date="2020" name="Fungal Divers.">
        <title>Resolving the Mortierellaceae phylogeny through synthesis of multi-gene phylogenetics and phylogenomics.</title>
        <authorList>
            <person name="Vandepol N."/>
            <person name="Liber J."/>
            <person name="Desiro A."/>
            <person name="Na H."/>
            <person name="Kennedy M."/>
            <person name="Barry K."/>
            <person name="Grigoriev I.V."/>
            <person name="Miller A.N."/>
            <person name="O'Donnell K."/>
            <person name="Stajich J.E."/>
            <person name="Bonito G."/>
        </authorList>
    </citation>
    <scope>NUCLEOTIDE SEQUENCE</scope>
    <source>
        <strain evidence="1">NRRL 28262</strain>
    </source>
</reference>
<evidence type="ECO:0008006" key="3">
    <source>
        <dbReference type="Google" id="ProtNLM"/>
    </source>
</evidence>
<dbReference type="PRINTS" id="PR00413">
    <property type="entry name" value="HADHALOGNASE"/>
</dbReference>
<dbReference type="EMBL" id="JAAAIL010000704">
    <property type="protein sequence ID" value="KAG0273721.1"/>
    <property type="molecule type" value="Genomic_DNA"/>
</dbReference>
<accession>A0AAD4H4Z0</accession>
<dbReference type="SUPFAM" id="SSF56784">
    <property type="entry name" value="HAD-like"/>
    <property type="match status" value="1"/>
</dbReference>
<dbReference type="PANTHER" id="PTHR43611:SF3">
    <property type="entry name" value="FLAVIN MONONUCLEOTIDE HYDROLASE 1, CHLOROPLATIC"/>
    <property type="match status" value="1"/>
</dbReference>
<proteinExistence type="predicted"/>
<dbReference type="InterPro" id="IPR006439">
    <property type="entry name" value="HAD-SF_hydro_IA"/>
</dbReference>
<dbReference type="SFLD" id="SFLDG01129">
    <property type="entry name" value="C1.5:_HAD__Beta-PGM__Phosphata"/>
    <property type="match status" value="1"/>
</dbReference>
<gene>
    <name evidence="1" type="ORF">BGZ95_010484</name>
</gene>
<dbReference type="SFLD" id="SFLDS00003">
    <property type="entry name" value="Haloacid_Dehalogenase"/>
    <property type="match status" value="1"/>
</dbReference>
<dbReference type="Gene3D" id="3.40.50.1000">
    <property type="entry name" value="HAD superfamily/HAD-like"/>
    <property type="match status" value="1"/>
</dbReference>
<dbReference type="NCBIfam" id="TIGR01509">
    <property type="entry name" value="HAD-SF-IA-v3"/>
    <property type="match status" value="1"/>
</dbReference>
<dbReference type="InterPro" id="IPR023214">
    <property type="entry name" value="HAD_sf"/>
</dbReference>
<dbReference type="Proteomes" id="UP001194580">
    <property type="component" value="Unassembled WGS sequence"/>
</dbReference>
<evidence type="ECO:0000313" key="2">
    <source>
        <dbReference type="Proteomes" id="UP001194580"/>
    </source>
</evidence>
<sequence length="208" mass="23485">MSLKALIFDLGNVLLRLNQSATAEGFKSLGATNFPTLSQHHNSQTIVEIETGKITPQEFRSAIRTSIGLPDTVTDTQFDAAWNAMLLDFPKGRLELMSTLRKEYGYKVFLLSNTNAIHIEYIDRVCLKDYKEESLDPFFDKVYYSHGIGYRKPSKEAFEIILKDQGLQAEECLFLDDMPENVEAAKACGLQAAQVDAETDLSFLQLRF</sequence>
<dbReference type="InterPro" id="IPR023198">
    <property type="entry name" value="PGP-like_dom2"/>
</dbReference>
<dbReference type="Pfam" id="PF00702">
    <property type="entry name" value="Hydrolase"/>
    <property type="match status" value="1"/>
</dbReference>
<evidence type="ECO:0000313" key="1">
    <source>
        <dbReference type="EMBL" id="KAG0273721.1"/>
    </source>
</evidence>
<keyword evidence="2" id="KW-1185">Reference proteome</keyword>
<dbReference type="Gene3D" id="1.10.150.240">
    <property type="entry name" value="Putative phosphatase, domain 2"/>
    <property type="match status" value="1"/>
</dbReference>
<dbReference type="InterPro" id="IPR036412">
    <property type="entry name" value="HAD-like_sf"/>
</dbReference>
<dbReference type="AlphaFoldDB" id="A0AAD4H4Z0"/>
<dbReference type="GO" id="GO:0016791">
    <property type="term" value="F:phosphatase activity"/>
    <property type="evidence" value="ECO:0007669"/>
    <property type="project" value="UniProtKB-ARBA"/>
</dbReference>
<comment type="caution">
    <text evidence="1">The sequence shown here is derived from an EMBL/GenBank/DDBJ whole genome shotgun (WGS) entry which is preliminary data.</text>
</comment>